<dbReference type="SUPFAM" id="SSF143990">
    <property type="entry name" value="YbiA-like"/>
    <property type="match status" value="1"/>
</dbReference>
<evidence type="ECO:0000313" key="2">
    <source>
        <dbReference type="EMBL" id="AUV60109.1"/>
    </source>
</evidence>
<protein>
    <recommendedName>
        <fullName evidence="1">NADAR domain-containing protein</fullName>
    </recommendedName>
</protein>
<dbReference type="InterPro" id="IPR012816">
    <property type="entry name" value="NADAR"/>
</dbReference>
<keyword evidence="3" id="KW-1185">Reference proteome</keyword>
<organism evidence="2 3">
    <name type="scientific">Lactobacillus phage Semele</name>
    <dbReference type="NCBI Taxonomy" id="2079433"/>
    <lineage>
        <taxon>Viruses</taxon>
        <taxon>Duplodnaviria</taxon>
        <taxon>Heunggongvirae</taxon>
        <taxon>Uroviricota</taxon>
        <taxon>Caudoviricetes</taxon>
        <taxon>Herelleviridae</taxon>
        <taxon>Harbinvirus</taxon>
        <taxon>Harbinvirus semele</taxon>
    </lineage>
</organism>
<dbReference type="CDD" id="cd15457">
    <property type="entry name" value="NADAR"/>
    <property type="match status" value="1"/>
</dbReference>
<feature type="domain" description="NADAR" evidence="1">
    <location>
        <begin position="40"/>
        <end position="181"/>
    </location>
</feature>
<reference evidence="2" key="1">
    <citation type="submission" date="2018-01" db="EMBL/GenBank/DDBJ databases">
        <title>Lactobacillus phages that infect wine-derived L. plantarum strains.</title>
        <authorList>
            <person name="Kyrkou I."/>
            <person name="Hestbjerg Hansen L."/>
        </authorList>
    </citation>
    <scope>NUCLEOTIDE SEQUENCE [LARGE SCALE GENOMIC DNA]</scope>
</reference>
<proteinExistence type="predicted"/>
<name>A0A2K9VD33_9CAUD</name>
<evidence type="ECO:0000259" key="1">
    <source>
        <dbReference type="Pfam" id="PF08719"/>
    </source>
</evidence>
<dbReference type="KEGG" id="vg:54988890"/>
<evidence type="ECO:0000313" key="3">
    <source>
        <dbReference type="Proteomes" id="UP000240377"/>
    </source>
</evidence>
<sequence length="212" mass="23915">MIYPSTTGGINMKLNLETEELKPLLPYCKVTDDYVAFFSDKSVFSNGYDCEFNYDDKGVHSAQQALVYGKALLLGDYSIAEKVLDTKNTPMAYHNLNKQINGDVNLWENYRSRVMISILDDKFNDSERLYLLKATGNRKLLLASPYDSILGIGAGLSKVDTVWDSYTGKNLLGESLMKVRNNNYKSWPVFTAQTQEADIDKTYASFASLLSY</sequence>
<dbReference type="Proteomes" id="UP000240377">
    <property type="component" value="Segment"/>
</dbReference>
<dbReference type="RefSeq" id="YP_009798428.1">
    <property type="nucleotide sequence ID" value="NC_047926.1"/>
</dbReference>
<dbReference type="GeneID" id="54988890"/>
<dbReference type="EMBL" id="MG765279">
    <property type="protein sequence ID" value="AUV60109.1"/>
    <property type="molecule type" value="Genomic_DNA"/>
</dbReference>
<dbReference type="InterPro" id="IPR037238">
    <property type="entry name" value="YbiA-like_sf"/>
</dbReference>
<accession>A0A2K9VD33</accession>
<dbReference type="Gene3D" id="1.10.357.40">
    <property type="entry name" value="YbiA-like"/>
    <property type="match status" value="1"/>
</dbReference>
<dbReference type="NCBIfam" id="TIGR02464">
    <property type="entry name" value="ribofla_fusion"/>
    <property type="match status" value="1"/>
</dbReference>
<dbReference type="Pfam" id="PF08719">
    <property type="entry name" value="NADAR"/>
    <property type="match status" value="1"/>
</dbReference>